<dbReference type="PANTHER" id="PTHR21974">
    <property type="entry name" value="RE15880P"/>
    <property type="match status" value="1"/>
</dbReference>
<dbReference type="Proteomes" id="UP000717328">
    <property type="component" value="Unassembled WGS sequence"/>
</dbReference>
<evidence type="ECO:0000256" key="1">
    <source>
        <dbReference type="SAM" id="Coils"/>
    </source>
</evidence>
<organism evidence="2 3">
    <name type="scientific">Sphagnurus paluster</name>
    <dbReference type="NCBI Taxonomy" id="117069"/>
    <lineage>
        <taxon>Eukaryota</taxon>
        <taxon>Fungi</taxon>
        <taxon>Dikarya</taxon>
        <taxon>Basidiomycota</taxon>
        <taxon>Agaricomycotina</taxon>
        <taxon>Agaricomycetes</taxon>
        <taxon>Agaricomycetidae</taxon>
        <taxon>Agaricales</taxon>
        <taxon>Tricholomatineae</taxon>
        <taxon>Lyophyllaceae</taxon>
        <taxon>Sphagnurus</taxon>
    </lineage>
</organism>
<sequence>MAIVPLSTPQVIRENAPYHAQIIGSITELDYVPSALSHQTSYLKDLQEQLAQSETRLKELSAMTMRERKEHEALRDSTARRLAHKLTGRKEKFQAKASREEREYVEALEKELTERDNQNVLRQMLEEAEQVRAELSEKAQRHATLKTQLSDLYLQIFDGPTEGTAYVPSIETENKLTQRAHLVDFPEDDRLEYELQTTQTLHDQVQSTLNAECQAAEILTRADKTINACKGKVNEALGYSQYGMYTTFHFTTH</sequence>
<reference evidence="2" key="1">
    <citation type="submission" date="2021-02" db="EMBL/GenBank/DDBJ databases">
        <authorList>
            <person name="Nieuwenhuis M."/>
            <person name="Van De Peppel L.J.J."/>
        </authorList>
    </citation>
    <scope>NUCLEOTIDE SEQUENCE</scope>
    <source>
        <strain evidence="2">D49</strain>
    </source>
</reference>
<evidence type="ECO:0000313" key="3">
    <source>
        <dbReference type="Proteomes" id="UP000717328"/>
    </source>
</evidence>
<protein>
    <submittedName>
        <fullName evidence="2">Uncharacterized protein</fullName>
    </submittedName>
</protein>
<name>A0A9P7KM85_9AGAR</name>
<keyword evidence="3" id="KW-1185">Reference proteome</keyword>
<evidence type="ECO:0000313" key="2">
    <source>
        <dbReference type="EMBL" id="KAG5653550.1"/>
    </source>
</evidence>
<dbReference type="PANTHER" id="PTHR21974:SF2">
    <property type="entry name" value="RE15880P"/>
    <property type="match status" value="1"/>
</dbReference>
<dbReference type="OrthoDB" id="2562743at2759"/>
<proteinExistence type="predicted"/>
<feature type="coiled-coil region" evidence="1">
    <location>
        <begin position="43"/>
        <end position="148"/>
    </location>
</feature>
<dbReference type="EMBL" id="JABCKI010000046">
    <property type="protein sequence ID" value="KAG5653550.1"/>
    <property type="molecule type" value="Genomic_DNA"/>
</dbReference>
<gene>
    <name evidence="2" type="ORF">H0H81_012359</name>
</gene>
<comment type="caution">
    <text evidence="2">The sequence shown here is derived from an EMBL/GenBank/DDBJ whole genome shotgun (WGS) entry which is preliminary data.</text>
</comment>
<dbReference type="AlphaFoldDB" id="A0A9P7KM85"/>
<keyword evidence="1" id="KW-0175">Coiled coil</keyword>
<reference evidence="2" key="2">
    <citation type="submission" date="2021-10" db="EMBL/GenBank/DDBJ databases">
        <title>Phylogenomics reveals ancestral predisposition of the termite-cultivated fungus Termitomyces towards a domesticated lifestyle.</title>
        <authorList>
            <person name="Auxier B."/>
            <person name="Grum-Grzhimaylo A."/>
            <person name="Cardenas M.E."/>
            <person name="Lodge J.D."/>
            <person name="Laessoe T."/>
            <person name="Pedersen O."/>
            <person name="Smith M.E."/>
            <person name="Kuyper T.W."/>
            <person name="Franco-Molano E.A."/>
            <person name="Baroni T.J."/>
            <person name="Aanen D.K."/>
        </authorList>
    </citation>
    <scope>NUCLEOTIDE SEQUENCE</scope>
    <source>
        <strain evidence="2">D49</strain>
    </source>
</reference>
<accession>A0A9P7KM85</accession>